<evidence type="ECO:0000313" key="7">
    <source>
        <dbReference type="Proteomes" id="UP001139089"/>
    </source>
</evidence>
<dbReference type="InterPro" id="IPR050204">
    <property type="entry name" value="AraC_XylS_family_regulators"/>
</dbReference>
<dbReference type="InterPro" id="IPR018060">
    <property type="entry name" value="HTH_AraC"/>
</dbReference>
<accession>A0A9X1T2T4</accession>
<evidence type="ECO:0000313" key="6">
    <source>
        <dbReference type="EMBL" id="MCD7111912.1"/>
    </source>
</evidence>
<dbReference type="InterPro" id="IPR018062">
    <property type="entry name" value="HTH_AraC-typ_CS"/>
</dbReference>
<protein>
    <submittedName>
        <fullName evidence="6">AraC family transcriptional regulator</fullName>
    </submittedName>
</protein>
<dbReference type="InterPro" id="IPR037923">
    <property type="entry name" value="HTH-like"/>
</dbReference>
<evidence type="ECO:0000259" key="5">
    <source>
        <dbReference type="PROSITE" id="PS01124"/>
    </source>
</evidence>
<dbReference type="AlphaFoldDB" id="A0A9X1T2T4"/>
<sequence length="307" mass="33198">MDPLSDILTILKPRRLKTGATDAAGDLSIRFPPHEGLYCYAILEGTCWLTVEDGPAPMRLQAGTCVLLPSGRAFRISSDPDLAPVDAAVFLAGRSNGEVVTYGEGGNCFVCAAHFGFDGPDSSLLLSLLPPVVHINDETDQTAMRWALDRMMAELRTPRAGSDLLVEHLSHLILIQALRQHLTTRDGTRVGWLSALADPALATVIAALHAAPARRWSVAAMAKTAGMSRTVFALRFKASVGVSPMEYLTRWRMMLAADALRQPYKTIASAAVAVGYDSDSAFSTAFKRVMGCSPRKYHSRMSGRHSV</sequence>
<dbReference type="Pfam" id="PF12852">
    <property type="entry name" value="Cupin_6"/>
    <property type="match status" value="1"/>
</dbReference>
<proteinExistence type="predicted"/>
<keyword evidence="2" id="KW-0238">DNA-binding</keyword>
<dbReference type="PANTHER" id="PTHR46796:SF7">
    <property type="entry name" value="ARAC FAMILY TRANSCRIPTIONAL REGULATOR"/>
    <property type="match status" value="1"/>
</dbReference>
<evidence type="ECO:0000256" key="1">
    <source>
        <dbReference type="ARBA" id="ARBA00023015"/>
    </source>
</evidence>
<dbReference type="GO" id="GO:0043565">
    <property type="term" value="F:sequence-specific DNA binding"/>
    <property type="evidence" value="ECO:0007669"/>
    <property type="project" value="InterPro"/>
</dbReference>
<dbReference type="PROSITE" id="PS01124">
    <property type="entry name" value="HTH_ARAC_FAMILY_2"/>
    <property type="match status" value="1"/>
</dbReference>
<dbReference type="InterPro" id="IPR009057">
    <property type="entry name" value="Homeodomain-like_sf"/>
</dbReference>
<evidence type="ECO:0000256" key="4">
    <source>
        <dbReference type="ARBA" id="ARBA00023163"/>
    </source>
</evidence>
<name>A0A9X1T2T4_9HYPH</name>
<dbReference type="PROSITE" id="PS00041">
    <property type="entry name" value="HTH_ARAC_FAMILY_1"/>
    <property type="match status" value="1"/>
</dbReference>
<evidence type="ECO:0000256" key="2">
    <source>
        <dbReference type="ARBA" id="ARBA00023125"/>
    </source>
</evidence>
<keyword evidence="4" id="KW-0804">Transcription</keyword>
<dbReference type="SUPFAM" id="SSF46689">
    <property type="entry name" value="Homeodomain-like"/>
    <property type="match status" value="2"/>
</dbReference>
<organism evidence="6 7">
    <name type="scientific">Rhizobium quercicola</name>
    <dbReference type="NCBI Taxonomy" id="2901226"/>
    <lineage>
        <taxon>Bacteria</taxon>
        <taxon>Pseudomonadati</taxon>
        <taxon>Pseudomonadota</taxon>
        <taxon>Alphaproteobacteria</taxon>
        <taxon>Hyphomicrobiales</taxon>
        <taxon>Rhizobiaceae</taxon>
        <taxon>Rhizobium/Agrobacterium group</taxon>
        <taxon>Rhizobium</taxon>
    </lineage>
</organism>
<dbReference type="SUPFAM" id="SSF51215">
    <property type="entry name" value="Regulatory protein AraC"/>
    <property type="match status" value="1"/>
</dbReference>
<keyword evidence="3" id="KW-0010">Activator</keyword>
<dbReference type="PANTHER" id="PTHR46796">
    <property type="entry name" value="HTH-TYPE TRANSCRIPTIONAL ACTIVATOR RHAS-RELATED"/>
    <property type="match status" value="1"/>
</dbReference>
<dbReference type="InterPro" id="IPR032783">
    <property type="entry name" value="AraC_lig"/>
</dbReference>
<dbReference type="Pfam" id="PF12833">
    <property type="entry name" value="HTH_18"/>
    <property type="match status" value="1"/>
</dbReference>
<comment type="caution">
    <text evidence="6">The sequence shown here is derived from an EMBL/GenBank/DDBJ whole genome shotgun (WGS) entry which is preliminary data.</text>
</comment>
<dbReference type="Gene3D" id="1.10.10.60">
    <property type="entry name" value="Homeodomain-like"/>
    <property type="match status" value="2"/>
</dbReference>
<gene>
    <name evidence="6" type="ORF">LRX75_23075</name>
</gene>
<keyword evidence="1" id="KW-0805">Transcription regulation</keyword>
<dbReference type="RefSeq" id="WP_231816916.1">
    <property type="nucleotide sequence ID" value="NZ_JAJOZR010000027.1"/>
</dbReference>
<reference evidence="6" key="1">
    <citation type="submission" date="2021-12" db="EMBL/GenBank/DDBJ databases">
        <authorList>
            <person name="Li Y."/>
        </authorList>
    </citation>
    <scope>NUCLEOTIDE SEQUENCE</scope>
    <source>
        <strain evidence="6">DKSPLA3</strain>
    </source>
</reference>
<dbReference type="Proteomes" id="UP001139089">
    <property type="component" value="Unassembled WGS sequence"/>
</dbReference>
<dbReference type="SMART" id="SM00342">
    <property type="entry name" value="HTH_ARAC"/>
    <property type="match status" value="1"/>
</dbReference>
<keyword evidence="7" id="KW-1185">Reference proteome</keyword>
<dbReference type="GO" id="GO:0003700">
    <property type="term" value="F:DNA-binding transcription factor activity"/>
    <property type="evidence" value="ECO:0007669"/>
    <property type="project" value="InterPro"/>
</dbReference>
<feature type="domain" description="HTH araC/xylS-type" evidence="5">
    <location>
        <begin position="202"/>
        <end position="300"/>
    </location>
</feature>
<evidence type="ECO:0000256" key="3">
    <source>
        <dbReference type="ARBA" id="ARBA00023159"/>
    </source>
</evidence>
<dbReference type="EMBL" id="JAJOZR010000027">
    <property type="protein sequence ID" value="MCD7111912.1"/>
    <property type="molecule type" value="Genomic_DNA"/>
</dbReference>